<dbReference type="SUPFAM" id="SSF50494">
    <property type="entry name" value="Trypsin-like serine proteases"/>
    <property type="match status" value="1"/>
</dbReference>
<dbReference type="STRING" id="27334.A0A0A2JEM4"/>
<dbReference type="EMBL" id="JQFZ01000245">
    <property type="protein sequence ID" value="KGO53834.1"/>
    <property type="molecule type" value="Genomic_DNA"/>
</dbReference>
<dbReference type="HOGENOM" id="CLU_028989_0_0_1"/>
<dbReference type="GeneID" id="27675056"/>
<proteinExistence type="predicted"/>
<evidence type="ECO:0000313" key="1">
    <source>
        <dbReference type="EMBL" id="KGO53834.1"/>
    </source>
</evidence>
<gene>
    <name evidence="1" type="ORF">PEX2_023620</name>
</gene>
<dbReference type="VEuPathDB" id="FungiDB:PEXP_028410"/>
<protein>
    <recommendedName>
        <fullName evidence="3">Peptidase S64, Ssy5</fullName>
    </recommendedName>
</protein>
<dbReference type="Proteomes" id="UP000030143">
    <property type="component" value="Unassembled WGS sequence"/>
</dbReference>
<sequence length="544" mass="61353">MPVNPFFVNWSGPDLEMAYASPVIVLEKGARKSSYVRHMAKEAQPLRRFRDEDGKASSDGRTRRLFCSSDDDGSFTDEGFINHDFRVGGPNLCPLPAKTYEIKEDHPLYPVFEVLKRRMDGPIGRILDGFGIDDDYVEFVGRTETKFPDGCPKLTVLISAKRTVMDGVWLNAARAIRASLLSLRETEKNANAKKLLENMVVEILENTDDHTINREAQDNPATVLILAYPWSNTDWKGFRDDVVKVLDRACLPMVAVEISTACNGEEKEPRVEVGLDSLHGLNRLYQTIAPTLDDDVWGTLSGFIELLGLPDVPDGRWTPFGLTCYHCVKPNPEREGISYDKLTSRILQDKNYLAGEDRQKRRQLFRPMEVDEPQYNKQVEHLRDLRLLTLELEEKMKNPYSEFGNVFAASGFKLPDGKKATDIGSLDSRRPFAGRPVWAYGFRQGLTWGLTNGLQEPAFLMSRENGYTETIVIHRDVVLGLNGKPFANKGDSGTFVFTGDGILLGMMYGGRRGANSNVNYIMRTVDLLQDIKERTGAKDIRLRQ</sequence>
<dbReference type="AlphaFoldDB" id="A0A0A2JEM4"/>
<evidence type="ECO:0008006" key="3">
    <source>
        <dbReference type="Google" id="ProtNLM"/>
    </source>
</evidence>
<dbReference type="RefSeq" id="XP_016596381.1">
    <property type="nucleotide sequence ID" value="XM_016739637.1"/>
</dbReference>
<organism evidence="1 2">
    <name type="scientific">Penicillium expansum</name>
    <name type="common">Blue mold rot fungus</name>
    <dbReference type="NCBI Taxonomy" id="27334"/>
    <lineage>
        <taxon>Eukaryota</taxon>
        <taxon>Fungi</taxon>
        <taxon>Dikarya</taxon>
        <taxon>Ascomycota</taxon>
        <taxon>Pezizomycotina</taxon>
        <taxon>Eurotiomycetes</taxon>
        <taxon>Eurotiomycetidae</taxon>
        <taxon>Eurotiales</taxon>
        <taxon>Aspergillaceae</taxon>
        <taxon>Penicillium</taxon>
    </lineage>
</organism>
<name>A0A0A2JEM4_PENEN</name>
<dbReference type="InterPro" id="IPR009003">
    <property type="entry name" value="Peptidase_S1_PA"/>
</dbReference>
<comment type="caution">
    <text evidence="1">The sequence shown here is derived from an EMBL/GenBank/DDBJ whole genome shotgun (WGS) entry which is preliminary data.</text>
</comment>
<evidence type="ECO:0000313" key="2">
    <source>
        <dbReference type="Proteomes" id="UP000030143"/>
    </source>
</evidence>
<keyword evidence="2" id="KW-1185">Reference proteome</keyword>
<accession>A0A0A2JEM4</accession>
<reference evidence="1 2" key="1">
    <citation type="journal article" date="2015" name="Mol. Plant Microbe Interact.">
        <title>Genome, transcriptome, and functional analyses of Penicillium expansum provide new insights into secondary metabolism and pathogenicity.</title>
        <authorList>
            <person name="Ballester A.R."/>
            <person name="Marcet-Houben M."/>
            <person name="Levin E."/>
            <person name="Sela N."/>
            <person name="Selma-Lazaro C."/>
            <person name="Carmona L."/>
            <person name="Wisniewski M."/>
            <person name="Droby S."/>
            <person name="Gonzalez-Candelas L."/>
            <person name="Gabaldon T."/>
        </authorList>
    </citation>
    <scope>NUCLEOTIDE SEQUENCE [LARGE SCALE GENOMIC DNA]</scope>
    <source>
        <strain evidence="1 2">MD-8</strain>
    </source>
</reference>